<feature type="transmembrane region" description="Helical" evidence="1">
    <location>
        <begin position="7"/>
        <end position="25"/>
    </location>
</feature>
<dbReference type="SMART" id="SM00460">
    <property type="entry name" value="TGc"/>
    <property type="match status" value="1"/>
</dbReference>
<keyword evidence="1" id="KW-0472">Membrane</keyword>
<reference evidence="3 4" key="1">
    <citation type="submission" date="2018-07" db="EMBL/GenBank/DDBJ databases">
        <title>Motiliproteus coralliicola sp. nov., a bacterium isolated from Coral.</title>
        <authorList>
            <person name="Wang G."/>
        </authorList>
    </citation>
    <scope>NUCLEOTIDE SEQUENCE [LARGE SCALE GENOMIC DNA]</scope>
    <source>
        <strain evidence="3 4">C34</strain>
    </source>
</reference>
<dbReference type="PANTHER" id="PTHR33490">
    <property type="entry name" value="BLR5614 PROTEIN-RELATED"/>
    <property type="match status" value="1"/>
</dbReference>
<keyword evidence="1" id="KW-1133">Transmembrane helix</keyword>
<gene>
    <name evidence="3" type="ORF">DV711_06995</name>
</gene>
<accession>A0A369WMQ3</accession>
<dbReference type="Gene3D" id="3.10.620.30">
    <property type="match status" value="1"/>
</dbReference>
<dbReference type="AlphaFoldDB" id="A0A369WMQ3"/>
<evidence type="ECO:0000313" key="3">
    <source>
        <dbReference type="EMBL" id="RDE22349.1"/>
    </source>
</evidence>
<dbReference type="InterPro" id="IPR038765">
    <property type="entry name" value="Papain-like_cys_pep_sf"/>
</dbReference>
<dbReference type="OrthoDB" id="9804872at2"/>
<dbReference type="Pfam" id="PF01841">
    <property type="entry name" value="Transglut_core"/>
    <property type="match status" value="1"/>
</dbReference>
<keyword evidence="4" id="KW-1185">Reference proteome</keyword>
<sequence length="301" mass="34361">MYKRRSLFLWGAVVLVATAVIMSVLKLPNGSFDPEAEQAYTVKKQIRYGFTITNTTAETIHNARFVTFSPLPQTANQKLLSLTADYPFDTVDDALGNRKLSFQLPVLPPYATKTLVVTAELALAKEPNKQRITPSAVARYTAPEKYVELDSPIVARVAERFDDTSDKPRTIYDWLVQNVEDIGYIARDRGAAYALEHRKGDCTEYMYGFVALTRAHEIPSRSLAGFWLEQKTNLLKAGNYHNWAEFHDGQRWVLADPQRRHFDEHYANYIAFRQIGELEDDPMGNAERFLAHDPRLRIAMN</sequence>
<evidence type="ECO:0000256" key="1">
    <source>
        <dbReference type="SAM" id="Phobius"/>
    </source>
</evidence>
<dbReference type="SUPFAM" id="SSF54001">
    <property type="entry name" value="Cysteine proteinases"/>
    <property type="match status" value="1"/>
</dbReference>
<organism evidence="3 4">
    <name type="scientific">Motiliproteus coralliicola</name>
    <dbReference type="NCBI Taxonomy" id="2283196"/>
    <lineage>
        <taxon>Bacteria</taxon>
        <taxon>Pseudomonadati</taxon>
        <taxon>Pseudomonadota</taxon>
        <taxon>Gammaproteobacteria</taxon>
        <taxon>Oceanospirillales</taxon>
        <taxon>Oceanospirillaceae</taxon>
        <taxon>Motiliproteus</taxon>
    </lineage>
</organism>
<dbReference type="InterPro" id="IPR002931">
    <property type="entry name" value="Transglutaminase-like"/>
</dbReference>
<name>A0A369WMQ3_9GAMM</name>
<keyword evidence="1" id="KW-0812">Transmembrane</keyword>
<comment type="caution">
    <text evidence="3">The sequence shown here is derived from an EMBL/GenBank/DDBJ whole genome shotgun (WGS) entry which is preliminary data.</text>
</comment>
<evidence type="ECO:0000313" key="4">
    <source>
        <dbReference type="Proteomes" id="UP000253769"/>
    </source>
</evidence>
<feature type="domain" description="Transglutaminase-like" evidence="2">
    <location>
        <begin position="194"/>
        <end position="259"/>
    </location>
</feature>
<dbReference type="EMBL" id="QQOH01000002">
    <property type="protein sequence ID" value="RDE22349.1"/>
    <property type="molecule type" value="Genomic_DNA"/>
</dbReference>
<dbReference type="Proteomes" id="UP000253769">
    <property type="component" value="Unassembled WGS sequence"/>
</dbReference>
<proteinExistence type="predicted"/>
<protein>
    <submittedName>
        <fullName evidence="3">Transglutaminase domain-containing protein</fullName>
    </submittedName>
</protein>
<evidence type="ECO:0000259" key="2">
    <source>
        <dbReference type="SMART" id="SM00460"/>
    </source>
</evidence>